<dbReference type="RefSeq" id="WP_188961225.1">
    <property type="nucleotide sequence ID" value="NZ_BMOE01000002.1"/>
</dbReference>
<keyword evidence="1" id="KW-1133">Transmembrane helix</keyword>
<keyword evidence="1" id="KW-0812">Transmembrane</keyword>
<reference evidence="2" key="1">
    <citation type="journal article" date="2014" name="Int. J. Syst. Evol. Microbiol.">
        <title>Complete genome sequence of Corynebacterium casei LMG S-19264T (=DSM 44701T), isolated from a smear-ripened cheese.</title>
        <authorList>
            <consortium name="US DOE Joint Genome Institute (JGI-PGF)"/>
            <person name="Walter F."/>
            <person name="Albersmeier A."/>
            <person name="Kalinowski J."/>
            <person name="Ruckert C."/>
        </authorList>
    </citation>
    <scope>NUCLEOTIDE SEQUENCE</scope>
    <source>
        <strain evidence="2">JCM 14371</strain>
    </source>
</reference>
<accession>A0A917UM66</accession>
<feature type="transmembrane region" description="Helical" evidence="1">
    <location>
        <begin position="204"/>
        <end position="224"/>
    </location>
</feature>
<proteinExistence type="predicted"/>
<dbReference type="Proteomes" id="UP000635726">
    <property type="component" value="Unassembled WGS sequence"/>
</dbReference>
<feature type="transmembrane region" description="Helical" evidence="1">
    <location>
        <begin position="165"/>
        <end position="183"/>
    </location>
</feature>
<comment type="caution">
    <text evidence="2">The sequence shown here is derived from an EMBL/GenBank/DDBJ whole genome shotgun (WGS) entry which is preliminary data.</text>
</comment>
<feature type="transmembrane region" description="Helical" evidence="1">
    <location>
        <begin position="36"/>
        <end position="58"/>
    </location>
</feature>
<sequence length="240" mass="24957">MTRGGDLLPGALRESLQAGAGTNAALGVLLDDFVRYHAVLVGLGGAVAAALLVLGGWCSRRSGRVNAGAGGAWTFERRVYVSFGGTGIVSGLLMAVIVAANVSTVLHPGPGFAALAGARPHAQAGTDRDRLQRAVRTWLESGQPDVPAVLRDRVEARLAWQRPKAALSGVCLVVLVLVGQQAWQALIARSRRRPGRWTFRERGLLFAGIGAVPGALLAAVMAVANTQASLAPLTLTLLYG</sequence>
<evidence type="ECO:0000313" key="3">
    <source>
        <dbReference type="Proteomes" id="UP000635726"/>
    </source>
</evidence>
<name>A0A917UM66_9DEIO</name>
<feature type="transmembrane region" description="Helical" evidence="1">
    <location>
        <begin position="79"/>
        <end position="100"/>
    </location>
</feature>
<gene>
    <name evidence="2" type="ORF">GCM10008939_10690</name>
</gene>
<reference evidence="2" key="2">
    <citation type="submission" date="2020-09" db="EMBL/GenBank/DDBJ databases">
        <authorList>
            <person name="Sun Q."/>
            <person name="Ohkuma M."/>
        </authorList>
    </citation>
    <scope>NUCLEOTIDE SEQUENCE</scope>
    <source>
        <strain evidence="2">JCM 14371</strain>
    </source>
</reference>
<dbReference type="AlphaFoldDB" id="A0A917UM66"/>
<evidence type="ECO:0000256" key="1">
    <source>
        <dbReference type="SAM" id="Phobius"/>
    </source>
</evidence>
<evidence type="ECO:0000313" key="2">
    <source>
        <dbReference type="EMBL" id="GGJ68193.1"/>
    </source>
</evidence>
<keyword evidence="3" id="KW-1185">Reference proteome</keyword>
<protein>
    <submittedName>
        <fullName evidence="2">Uncharacterized protein</fullName>
    </submittedName>
</protein>
<keyword evidence="1" id="KW-0472">Membrane</keyword>
<organism evidence="2 3">
    <name type="scientific">Deinococcus aquiradiocola</name>
    <dbReference type="NCBI Taxonomy" id="393059"/>
    <lineage>
        <taxon>Bacteria</taxon>
        <taxon>Thermotogati</taxon>
        <taxon>Deinococcota</taxon>
        <taxon>Deinococci</taxon>
        <taxon>Deinococcales</taxon>
        <taxon>Deinococcaceae</taxon>
        <taxon>Deinococcus</taxon>
    </lineage>
</organism>
<dbReference type="EMBL" id="BMOE01000002">
    <property type="protein sequence ID" value="GGJ68193.1"/>
    <property type="molecule type" value="Genomic_DNA"/>
</dbReference>